<dbReference type="InterPro" id="IPR011701">
    <property type="entry name" value="MFS"/>
</dbReference>
<gene>
    <name evidence="8" type="primary">ZIFL1</name>
    <name evidence="8" type="ORF">DNF11_0350</name>
</gene>
<feature type="transmembrane region" description="Helical" evidence="7">
    <location>
        <begin position="161"/>
        <end position="182"/>
    </location>
</feature>
<feature type="region of interest" description="Disordered" evidence="6">
    <location>
        <begin position="465"/>
        <end position="497"/>
    </location>
</feature>
<evidence type="ECO:0000256" key="5">
    <source>
        <dbReference type="ARBA" id="ARBA00023136"/>
    </source>
</evidence>
<feature type="transmembrane region" description="Helical" evidence="7">
    <location>
        <begin position="632"/>
        <end position="650"/>
    </location>
</feature>
<keyword evidence="9" id="KW-1185">Reference proteome</keyword>
<keyword evidence="4 7" id="KW-1133">Transmembrane helix</keyword>
<feature type="region of interest" description="Disordered" evidence="6">
    <location>
        <begin position="1"/>
        <end position="49"/>
    </location>
</feature>
<feature type="compositionally biased region" description="Acidic residues" evidence="6">
    <location>
        <begin position="474"/>
        <end position="490"/>
    </location>
</feature>
<sequence>MTEDSVLGKHGLGSKNQPRSPLHTQERLQVSESTGLSQESGVPPPLSFKRRSRDVSLGFSGMRRWIGQDSNRNSSVFSARHRANRASDGWEHPGRYVSASQVSVPSILPLKPPSSHSNPIPTLPYTVLCMLIFGEFCSSGVAGPFLFFMLKDYDLGDESRVGFWAGIVASLFFLAQFLTSLMWSSVAEKKGSRFVLRASMIGNSLSLIAFGFAPNLPLAILFRLSQGFFNGAVGVAKGAVRSLTDETNEGRAYAQMGFWWGMGGIVGPILGGVLEHPATKYAWLFGRSQFLHAHPYVLPCILAATSTIIGAFLSFFLEEDLKPSVGAIHLPEEPQNIIRSPSQEDVERSGWSFTSSAWSRLRGRHSLQQPRWPLAFGPRTRQVSSGTAYGYHEPRRLRCVSTASRISSDAGPGMRSPELLTTEDLREYDHEENKRKSLVERFVLSNDDAVLSLTDLWVAAAANMEEDRHRESESDAIQEEDEWDYHDSEDDTSHPFHSTPSLIPTQTSSSYVPPLHFARASKLHRTHEETSRQAINMSPSSPPSRTIPSASPIWMLPLVVIGHYSVLSFHSSMFDQVFMAFLVTPEPSGGLGLTASHYAGLIATMTLCQLLFQFQVYPSLGPPNGSLSHLSVLQTGVLLYLPCYVLFPFLRSFLLPNTDAAVMLGMIVFAALRWLANILSFTSVMVLLNGWTPLHLVPLANGLAQTMIFKAGHTPMHGPLIFTWVSGS</sequence>
<evidence type="ECO:0000256" key="7">
    <source>
        <dbReference type="SAM" id="Phobius"/>
    </source>
</evidence>
<evidence type="ECO:0000313" key="8">
    <source>
        <dbReference type="EMBL" id="AYO41300.1"/>
    </source>
</evidence>
<feature type="transmembrane region" description="Helical" evidence="7">
    <location>
        <begin position="590"/>
        <end position="612"/>
    </location>
</feature>
<accession>A0A3G2S000</accession>
<dbReference type="PANTHER" id="PTHR23504">
    <property type="entry name" value="MAJOR FACILITATOR SUPERFAMILY DOMAIN-CONTAINING PROTEIN 10"/>
    <property type="match status" value="1"/>
</dbReference>
<dbReference type="AlphaFoldDB" id="A0A3G2S000"/>
<dbReference type="PRINTS" id="PR01035">
    <property type="entry name" value="TCRTETA"/>
</dbReference>
<evidence type="ECO:0000256" key="2">
    <source>
        <dbReference type="ARBA" id="ARBA00022448"/>
    </source>
</evidence>
<keyword evidence="3 7" id="KW-0812">Transmembrane</keyword>
<dbReference type="GO" id="GO:0022857">
    <property type="term" value="F:transmembrane transporter activity"/>
    <property type="evidence" value="ECO:0007669"/>
    <property type="project" value="InterPro"/>
</dbReference>
<evidence type="ECO:0000256" key="1">
    <source>
        <dbReference type="ARBA" id="ARBA00004141"/>
    </source>
</evidence>
<dbReference type="OrthoDB" id="10262656at2759"/>
<evidence type="ECO:0000313" key="9">
    <source>
        <dbReference type="Proteomes" id="UP000269793"/>
    </source>
</evidence>
<dbReference type="SUPFAM" id="SSF103473">
    <property type="entry name" value="MFS general substrate transporter"/>
    <property type="match status" value="1"/>
</dbReference>
<dbReference type="VEuPathDB" id="FungiDB:DNF11_0350"/>
<dbReference type="GO" id="GO:0016020">
    <property type="term" value="C:membrane"/>
    <property type="evidence" value="ECO:0007669"/>
    <property type="project" value="UniProtKB-SubCell"/>
</dbReference>
<feature type="transmembrane region" description="Helical" evidence="7">
    <location>
        <begin position="296"/>
        <end position="317"/>
    </location>
</feature>
<proteinExistence type="predicted"/>
<dbReference type="EMBL" id="CP033148">
    <property type="protein sequence ID" value="AYO41300.1"/>
    <property type="molecule type" value="Genomic_DNA"/>
</dbReference>
<organism evidence="8 9">
    <name type="scientific">Malassezia restricta (strain ATCC 96810 / NBRC 103918 / CBS 7877)</name>
    <name type="common">Seborrheic dermatitis infection agent</name>
    <dbReference type="NCBI Taxonomy" id="425264"/>
    <lineage>
        <taxon>Eukaryota</taxon>
        <taxon>Fungi</taxon>
        <taxon>Dikarya</taxon>
        <taxon>Basidiomycota</taxon>
        <taxon>Ustilaginomycotina</taxon>
        <taxon>Malasseziomycetes</taxon>
        <taxon>Malasseziales</taxon>
        <taxon>Malasseziaceae</taxon>
        <taxon>Malassezia</taxon>
    </lineage>
</organism>
<evidence type="ECO:0000256" key="6">
    <source>
        <dbReference type="SAM" id="MobiDB-lite"/>
    </source>
</evidence>
<dbReference type="Pfam" id="PF07690">
    <property type="entry name" value="MFS_1"/>
    <property type="match status" value="1"/>
</dbReference>
<dbReference type="Gene3D" id="1.20.1250.20">
    <property type="entry name" value="MFS general substrate transporter like domains"/>
    <property type="match status" value="1"/>
</dbReference>
<reference evidence="8 9" key="1">
    <citation type="submission" date="2018-10" db="EMBL/GenBank/DDBJ databases">
        <title>Complete genome sequence of Malassezia restricta CBS 7877.</title>
        <authorList>
            <person name="Morand S.C."/>
            <person name="Bertignac M."/>
            <person name="Iltis A."/>
            <person name="Kolder I."/>
            <person name="Pirovano W."/>
            <person name="Jourdain R."/>
            <person name="Clavaud C."/>
        </authorList>
    </citation>
    <scope>NUCLEOTIDE SEQUENCE [LARGE SCALE GENOMIC DNA]</scope>
    <source>
        <strain evidence="8 9">CBS 7877</strain>
    </source>
</reference>
<feature type="transmembrane region" description="Helical" evidence="7">
    <location>
        <begin position="551"/>
        <end position="569"/>
    </location>
</feature>
<feature type="transmembrane region" description="Helical" evidence="7">
    <location>
        <begin position="194"/>
        <end position="213"/>
    </location>
</feature>
<evidence type="ECO:0000256" key="4">
    <source>
        <dbReference type="ARBA" id="ARBA00022989"/>
    </source>
</evidence>
<dbReference type="InterPro" id="IPR001958">
    <property type="entry name" value="Tet-R_TetA/multi-R_MdtG-like"/>
</dbReference>
<name>A0A3G2S000_MALR7</name>
<evidence type="ECO:0000256" key="3">
    <source>
        <dbReference type="ARBA" id="ARBA00022692"/>
    </source>
</evidence>
<dbReference type="InterPro" id="IPR036259">
    <property type="entry name" value="MFS_trans_sf"/>
</dbReference>
<keyword evidence="2" id="KW-0813">Transport</keyword>
<comment type="subcellular location">
    <subcellularLocation>
        <location evidence="1">Membrane</location>
        <topology evidence="1">Multi-pass membrane protein</topology>
    </subcellularLocation>
</comment>
<feature type="compositionally biased region" description="Polar residues" evidence="6">
    <location>
        <begin position="14"/>
        <end position="40"/>
    </location>
</feature>
<feature type="transmembrane region" description="Helical" evidence="7">
    <location>
        <begin position="125"/>
        <end position="149"/>
    </location>
</feature>
<feature type="transmembrane region" description="Helical" evidence="7">
    <location>
        <begin position="662"/>
        <end position="688"/>
    </location>
</feature>
<dbReference type="PANTHER" id="PTHR23504:SF17">
    <property type="entry name" value="MAJOR FACILITATOR SUPERFAMILY (MFS) PROFILE DOMAIN-CONTAINING PROTEIN"/>
    <property type="match status" value="1"/>
</dbReference>
<feature type="transmembrane region" description="Helical" evidence="7">
    <location>
        <begin position="257"/>
        <end position="275"/>
    </location>
</feature>
<dbReference type="Proteomes" id="UP000269793">
    <property type="component" value="Chromosome I"/>
</dbReference>
<keyword evidence="5 7" id="KW-0472">Membrane</keyword>
<protein>
    <submittedName>
        <fullName evidence="8">Protein ZINC INDUCED FACILITATOR-LIKE 1</fullName>
    </submittedName>
</protein>